<protein>
    <submittedName>
        <fullName evidence="1">Uncharacterized protein</fullName>
    </submittedName>
</protein>
<gene>
    <name evidence="1" type="ORF">EBM89_10965</name>
</gene>
<dbReference type="OrthoDB" id="5144826at2"/>
<comment type="caution">
    <text evidence="1">The sequence shown here is derived from an EMBL/GenBank/DDBJ whole genome shotgun (WGS) entry which is preliminary data.</text>
</comment>
<organism evidence="1 2">
    <name type="scientific">Cellulomonas triticagri</name>
    <dbReference type="NCBI Taxonomy" id="2483352"/>
    <lineage>
        <taxon>Bacteria</taxon>
        <taxon>Bacillati</taxon>
        <taxon>Actinomycetota</taxon>
        <taxon>Actinomycetes</taxon>
        <taxon>Micrococcales</taxon>
        <taxon>Cellulomonadaceae</taxon>
        <taxon>Cellulomonas</taxon>
    </lineage>
</organism>
<dbReference type="AlphaFoldDB" id="A0A3M2JAV6"/>
<dbReference type="Proteomes" id="UP000269289">
    <property type="component" value="Unassembled WGS sequence"/>
</dbReference>
<keyword evidence="2" id="KW-1185">Reference proteome</keyword>
<proteinExistence type="predicted"/>
<name>A0A3M2JAV6_9CELL</name>
<dbReference type="RefSeq" id="WP_122149469.1">
    <property type="nucleotide sequence ID" value="NZ_RFFI01000054.1"/>
</dbReference>
<evidence type="ECO:0000313" key="2">
    <source>
        <dbReference type="Proteomes" id="UP000269289"/>
    </source>
</evidence>
<accession>A0A3M2JAV6</accession>
<sequence length="125" mass="13513">MPSADYFLTSPSDDTRRALSAAFQEHGFEVTTSPDGSWAVARGNATLTAFVGAWAGRRRQRLVYAVRFFDHQGTPVARFERESGAGVMGGAIGVSRSNDVFTEVSAAVAERLHQQGHLVSWVRGA</sequence>
<evidence type="ECO:0000313" key="1">
    <source>
        <dbReference type="EMBL" id="RMI09281.1"/>
    </source>
</evidence>
<reference evidence="1 2" key="1">
    <citation type="submission" date="2018-10" db="EMBL/GenBank/DDBJ databases">
        <title>Isolation, diversity and antifungal activity of actinobacteria from wheat.</title>
        <authorList>
            <person name="Han C."/>
        </authorList>
    </citation>
    <scope>NUCLEOTIDE SEQUENCE [LARGE SCALE GENOMIC DNA]</scope>
    <source>
        <strain evidence="1 2">NEAU-YY56</strain>
    </source>
</reference>
<dbReference type="EMBL" id="RFFI01000054">
    <property type="protein sequence ID" value="RMI09281.1"/>
    <property type="molecule type" value="Genomic_DNA"/>
</dbReference>